<dbReference type="AlphaFoldDB" id="A0A6A5WVD8"/>
<keyword evidence="2" id="KW-1185">Reference proteome</keyword>
<accession>A0A6A5WVD8</accession>
<evidence type="ECO:0000313" key="1">
    <source>
        <dbReference type="EMBL" id="KAF2004944.1"/>
    </source>
</evidence>
<proteinExistence type="predicted"/>
<evidence type="ECO:0000313" key="2">
    <source>
        <dbReference type="Proteomes" id="UP000799779"/>
    </source>
</evidence>
<reference evidence="1" key="1">
    <citation type="journal article" date="2020" name="Stud. Mycol.">
        <title>101 Dothideomycetes genomes: a test case for predicting lifestyles and emergence of pathogens.</title>
        <authorList>
            <person name="Haridas S."/>
            <person name="Albert R."/>
            <person name="Binder M."/>
            <person name="Bloem J."/>
            <person name="Labutti K."/>
            <person name="Salamov A."/>
            <person name="Andreopoulos B."/>
            <person name="Baker S."/>
            <person name="Barry K."/>
            <person name="Bills G."/>
            <person name="Bluhm B."/>
            <person name="Cannon C."/>
            <person name="Castanera R."/>
            <person name="Culley D."/>
            <person name="Daum C."/>
            <person name="Ezra D."/>
            <person name="Gonzalez J."/>
            <person name="Henrissat B."/>
            <person name="Kuo A."/>
            <person name="Liang C."/>
            <person name="Lipzen A."/>
            <person name="Lutzoni F."/>
            <person name="Magnuson J."/>
            <person name="Mondo S."/>
            <person name="Nolan M."/>
            <person name="Ohm R."/>
            <person name="Pangilinan J."/>
            <person name="Park H.-J."/>
            <person name="Ramirez L."/>
            <person name="Alfaro M."/>
            <person name="Sun H."/>
            <person name="Tritt A."/>
            <person name="Yoshinaga Y."/>
            <person name="Zwiers L.-H."/>
            <person name="Turgeon B."/>
            <person name="Goodwin S."/>
            <person name="Spatafora J."/>
            <person name="Crous P."/>
            <person name="Grigoriev I."/>
        </authorList>
    </citation>
    <scope>NUCLEOTIDE SEQUENCE</scope>
    <source>
        <strain evidence="1">CBS 123094</strain>
    </source>
</reference>
<dbReference type="EMBL" id="ML977565">
    <property type="protein sequence ID" value="KAF2004944.1"/>
    <property type="molecule type" value="Genomic_DNA"/>
</dbReference>
<name>A0A6A5WVD8_9PLEO</name>
<dbReference type="Proteomes" id="UP000799779">
    <property type="component" value="Unassembled WGS sequence"/>
</dbReference>
<protein>
    <submittedName>
        <fullName evidence="1">Uncharacterized protein</fullName>
    </submittedName>
</protein>
<organism evidence="1 2">
    <name type="scientific">Amniculicola lignicola CBS 123094</name>
    <dbReference type="NCBI Taxonomy" id="1392246"/>
    <lineage>
        <taxon>Eukaryota</taxon>
        <taxon>Fungi</taxon>
        <taxon>Dikarya</taxon>
        <taxon>Ascomycota</taxon>
        <taxon>Pezizomycotina</taxon>
        <taxon>Dothideomycetes</taxon>
        <taxon>Pleosporomycetidae</taxon>
        <taxon>Pleosporales</taxon>
        <taxon>Amniculicolaceae</taxon>
        <taxon>Amniculicola</taxon>
    </lineage>
</organism>
<gene>
    <name evidence="1" type="ORF">P154DRAFT_22495</name>
</gene>
<sequence length="134" mass="14627">MMPNVQTTQLMKTKLRRCFLAVFCRPGGVSNHGAHRSTLRCGISTNECNSPVPHFSPARSSSHERLPLNVGVRARTAFRAKSKPEAASIIAVCRHTTDISSTTTSALFNHLLTPRRPKRAENLSTARAMGNGLC</sequence>